<protein>
    <submittedName>
        <fullName evidence="1">Uncharacterized protein</fullName>
    </submittedName>
</protein>
<dbReference type="Proteomes" id="UP001589683">
    <property type="component" value="Unassembled WGS sequence"/>
</dbReference>
<sequence>MTLDAETMEFLELEFPEKSRDELEHAFGWVYEESRFRDEEDQFRDDGNKMARTERITAFENVIEDINTWPSFGHLLGLSVMAILKNLNKDDFKGIISSVDIESASLEDIRKELLIRMDCINIWYKGNPINGGLNVPADLIAKAVKYAFNELEIDAHYGGKKHKSAPPSTSYGRVVKHALYHHDSPVHWRHPTQRNADKKQTIRYKTCRPKKPD</sequence>
<proteinExistence type="predicted"/>
<evidence type="ECO:0000313" key="2">
    <source>
        <dbReference type="Proteomes" id="UP001589683"/>
    </source>
</evidence>
<keyword evidence="2" id="KW-1185">Reference proteome</keyword>
<reference evidence="1 2" key="1">
    <citation type="submission" date="2024-09" db="EMBL/GenBank/DDBJ databases">
        <authorList>
            <person name="Sun Q."/>
            <person name="Mori K."/>
        </authorList>
    </citation>
    <scope>NUCLEOTIDE SEQUENCE [LARGE SCALE GENOMIC DNA]</scope>
    <source>
        <strain evidence="1 2">CECT 8726</strain>
    </source>
</reference>
<dbReference type="RefSeq" id="WP_213888940.1">
    <property type="nucleotide sequence ID" value="NZ_JAGFNU010000005.1"/>
</dbReference>
<name>A0ABV5JCS8_9RHOB</name>
<dbReference type="EMBL" id="JBHMEA010000016">
    <property type="protein sequence ID" value="MFB9231266.1"/>
    <property type="molecule type" value="Genomic_DNA"/>
</dbReference>
<comment type="caution">
    <text evidence="1">The sequence shown here is derived from an EMBL/GenBank/DDBJ whole genome shotgun (WGS) entry which is preliminary data.</text>
</comment>
<accession>A0ABV5JCS8</accession>
<evidence type="ECO:0000313" key="1">
    <source>
        <dbReference type="EMBL" id="MFB9231266.1"/>
    </source>
</evidence>
<gene>
    <name evidence="1" type="ORF">ACFFUT_05640</name>
</gene>
<organism evidence="1 2">
    <name type="scientific">Pseudohalocynthiibacter aestuariivivens</name>
    <dbReference type="NCBI Taxonomy" id="1591409"/>
    <lineage>
        <taxon>Bacteria</taxon>
        <taxon>Pseudomonadati</taxon>
        <taxon>Pseudomonadota</taxon>
        <taxon>Alphaproteobacteria</taxon>
        <taxon>Rhodobacterales</taxon>
        <taxon>Paracoccaceae</taxon>
        <taxon>Pseudohalocynthiibacter</taxon>
    </lineage>
</organism>